<evidence type="ECO:0000256" key="1">
    <source>
        <dbReference type="ARBA" id="ARBA00000085"/>
    </source>
</evidence>
<dbReference type="PANTHER" id="PTHR43047:SF72">
    <property type="entry name" value="OSMOSENSING HISTIDINE PROTEIN KINASE SLN1"/>
    <property type="match status" value="1"/>
</dbReference>
<dbReference type="PROSITE" id="PS50110">
    <property type="entry name" value="RESPONSE_REGULATORY"/>
    <property type="match status" value="1"/>
</dbReference>
<feature type="transmembrane region" description="Helical" evidence="8">
    <location>
        <begin position="506"/>
        <end position="528"/>
    </location>
</feature>
<dbReference type="Gene3D" id="1.10.287.130">
    <property type="match status" value="1"/>
</dbReference>
<dbReference type="SUPFAM" id="SSF55874">
    <property type="entry name" value="ATPase domain of HSP90 chaperone/DNA topoisomerase II/histidine kinase"/>
    <property type="match status" value="1"/>
</dbReference>
<feature type="domain" description="PAS" evidence="11">
    <location>
        <begin position="548"/>
        <end position="593"/>
    </location>
</feature>
<dbReference type="CDD" id="cd00130">
    <property type="entry name" value="PAS"/>
    <property type="match status" value="1"/>
</dbReference>
<organism evidence="13 14">
    <name type="scientific">Pseudomonas typographi</name>
    <dbReference type="NCBI Taxonomy" id="2715964"/>
    <lineage>
        <taxon>Bacteria</taxon>
        <taxon>Pseudomonadati</taxon>
        <taxon>Pseudomonadota</taxon>
        <taxon>Gammaproteobacteria</taxon>
        <taxon>Pseudomonadales</taxon>
        <taxon>Pseudomonadaceae</taxon>
        <taxon>Pseudomonas</taxon>
    </lineage>
</organism>
<dbReference type="EMBL" id="JAAOCA010000009">
    <property type="protein sequence ID" value="MBD1598945.1"/>
    <property type="molecule type" value="Genomic_DNA"/>
</dbReference>
<dbReference type="Gene3D" id="3.30.450.20">
    <property type="entry name" value="PAS domain"/>
    <property type="match status" value="1"/>
</dbReference>
<dbReference type="Pfam" id="PF02518">
    <property type="entry name" value="HATPase_c"/>
    <property type="match status" value="1"/>
</dbReference>
<protein>
    <recommendedName>
        <fullName evidence="2">histidine kinase</fullName>
        <ecNumber evidence="2">2.7.13.3</ecNumber>
    </recommendedName>
</protein>
<evidence type="ECO:0000259" key="9">
    <source>
        <dbReference type="PROSITE" id="PS50109"/>
    </source>
</evidence>
<keyword evidence="4" id="KW-0808">Transferase</keyword>
<dbReference type="CDD" id="cd13705">
    <property type="entry name" value="PBP2_BvgS_D1"/>
    <property type="match status" value="1"/>
</dbReference>
<gene>
    <name evidence="13" type="ORF">HAQ05_09520</name>
</gene>
<dbReference type="SUPFAM" id="SSF52172">
    <property type="entry name" value="CheY-like"/>
    <property type="match status" value="1"/>
</dbReference>
<evidence type="ECO:0000256" key="3">
    <source>
        <dbReference type="ARBA" id="ARBA00022553"/>
    </source>
</evidence>
<keyword evidence="14" id="KW-1185">Reference proteome</keyword>
<dbReference type="SUPFAM" id="SSF47384">
    <property type="entry name" value="Homodimeric domain of signal transducing histidine kinase"/>
    <property type="match status" value="1"/>
</dbReference>
<comment type="catalytic activity">
    <reaction evidence="1">
        <text>ATP + protein L-histidine = ADP + protein N-phospho-L-histidine.</text>
        <dbReference type="EC" id="2.7.13.3"/>
    </reaction>
</comment>
<dbReference type="PRINTS" id="PR00344">
    <property type="entry name" value="BCTRLSENSOR"/>
</dbReference>
<evidence type="ECO:0000259" key="12">
    <source>
        <dbReference type="PROSITE" id="PS50113"/>
    </source>
</evidence>
<evidence type="ECO:0000313" key="13">
    <source>
        <dbReference type="EMBL" id="MBD1598945.1"/>
    </source>
</evidence>
<keyword evidence="8" id="KW-0812">Transmembrane</keyword>
<dbReference type="InterPro" id="IPR035965">
    <property type="entry name" value="PAS-like_dom_sf"/>
</dbReference>
<dbReference type="InterPro" id="IPR036097">
    <property type="entry name" value="HisK_dim/P_sf"/>
</dbReference>
<dbReference type="SUPFAM" id="SSF47226">
    <property type="entry name" value="Histidine-containing phosphotransfer domain, HPT domain"/>
    <property type="match status" value="1"/>
</dbReference>
<proteinExistence type="predicted"/>
<dbReference type="Gene3D" id="1.20.120.160">
    <property type="entry name" value="HPT domain"/>
    <property type="match status" value="1"/>
</dbReference>
<feature type="modified residue" description="4-aspartylphosphate" evidence="7">
    <location>
        <position position="984"/>
    </location>
</feature>
<evidence type="ECO:0000256" key="5">
    <source>
        <dbReference type="ARBA" id="ARBA00022729"/>
    </source>
</evidence>
<dbReference type="InterPro" id="IPR005467">
    <property type="entry name" value="His_kinase_dom"/>
</dbReference>
<dbReference type="InterPro" id="IPR000014">
    <property type="entry name" value="PAS"/>
</dbReference>
<evidence type="ECO:0000259" key="10">
    <source>
        <dbReference type="PROSITE" id="PS50110"/>
    </source>
</evidence>
<dbReference type="Gene3D" id="3.40.190.10">
    <property type="entry name" value="Periplasmic binding protein-like II"/>
    <property type="match status" value="4"/>
</dbReference>
<evidence type="ECO:0000256" key="6">
    <source>
        <dbReference type="ARBA" id="ARBA00022777"/>
    </source>
</evidence>
<dbReference type="Proteomes" id="UP000805841">
    <property type="component" value="Unassembled WGS sequence"/>
</dbReference>
<evidence type="ECO:0000256" key="7">
    <source>
        <dbReference type="PROSITE-ProRule" id="PRU00169"/>
    </source>
</evidence>
<name>A0ABR7Z0E8_9PSED</name>
<dbReference type="Pfam" id="PF00512">
    <property type="entry name" value="HisKA"/>
    <property type="match status" value="1"/>
</dbReference>
<dbReference type="SUPFAM" id="SSF53850">
    <property type="entry name" value="Periplasmic binding protein-like II"/>
    <property type="match status" value="2"/>
</dbReference>
<dbReference type="InterPro" id="IPR001638">
    <property type="entry name" value="Solute-binding_3/MltF_N"/>
</dbReference>
<dbReference type="CDD" id="cd16922">
    <property type="entry name" value="HATPase_EvgS-ArcB-TorS-like"/>
    <property type="match status" value="1"/>
</dbReference>
<keyword evidence="6" id="KW-0418">Kinase</keyword>
<comment type="caution">
    <text evidence="13">The sequence shown here is derived from an EMBL/GenBank/DDBJ whole genome shotgun (WGS) entry which is preliminary data.</text>
</comment>
<evidence type="ECO:0000256" key="4">
    <source>
        <dbReference type="ARBA" id="ARBA00022679"/>
    </source>
</evidence>
<sequence length="1165" mass="125503">MQVNSRSKLPAALTARISLAAADRRWLAQRQVLRVGVAEIEYPPFDLAGAGGDYEGVSADVIAAVGTVLGLQLEVVRLNNREQAFDALVDGRIDVIGSANAFEASQHGTLLSTPYLPDQAALVRRIDDDREQKTVGLRLAMLPGYMPAGQVDALYPQAHVRYYPSLLAALGAVSFGQADAVLGNALALRAQLNRSQLNNLRLAQFPAAGSNGVGLALNPASPELARLVDVALDGLGEPLRLQVLRSWGLNTIEAPAAARLQLTEAERQWIAQHPSVKVALNSFYVPVAYFDDQGHVRGIASDVLSRVAQLTGLRFEPVAEPNLPGLLGALERGEVAMAASVPATEVLGERMRFSRHWLTSSQVLVSRSDGPPLKGLEDLGGLTLAIPQSSPSYTAVHELAPSVKRYLALGDADSLLQVAQGRADAALLPLISARALVARDYNGKLKIDTPLPLAPVRYRFALMPEAGALAGIVDKALQSLSVSELEDISQRWRGDITVGVSPWPRYGVALIGGLIAAVLLCLLALGWVDYLRRQIRRRELAEAALTDQLEFMRVLIDGTPHPLYVRDRDGRLLNCNASYLQALNVTREQVIGRCVGESVPLAPGQGQRFEHLSRQAMAAGEPVVGDRRLRLRDGEDLIIYHWLLPYRDRDGQIAGIICGWVDVTERQRLYEQLQQAKDAAEAANQAKSRFLATASHEIRTPMNAVLGMLELARRHAEQGRLNCLALDVATEAAKGLLELLNDVLDMTRLESGHLALQPHPLRLDRLVGNCVQLFQAQARQKGITLAWDCRGTQWGVCADPMRLRQVLSNLLSNAIKFTEQGQVRVRLLGETCGDQLQVTLVVSDTGIGIPEQELANLGQPYCQASNHSQAGRAGAGLGLSICQHLCRLMGGQLRLRSQLGRGTRVEVNLRLAQCEVPGEVAAPGWQEPLPQAALDILVVDDYSPNRLLLDQQLRYLGHRVVLASSGAEGLKAWLGGHFDRVICDCNMPGMDGYDMARAIRLEERRKGLAPVRVLGCTADPGPEPPQRCAEAGMDACLLKPLGLNELAEALAAPAPAPAAASPGGDEGEVFDAQSLGRLGGGRAEAIDNLRHMLLETLQADLALLQGGADHRVVHRVLGGARIVKAQGVIDACEAAQQDPAQLPRLLAAVRGLVDALQRTAGDKAG</sequence>
<dbReference type="Pfam" id="PF08448">
    <property type="entry name" value="PAS_4"/>
    <property type="match status" value="1"/>
</dbReference>
<dbReference type="SMART" id="SM00448">
    <property type="entry name" value="REC"/>
    <property type="match status" value="1"/>
</dbReference>
<dbReference type="SUPFAM" id="SSF55785">
    <property type="entry name" value="PYP-like sensor domain (PAS domain)"/>
    <property type="match status" value="1"/>
</dbReference>
<evidence type="ECO:0000256" key="8">
    <source>
        <dbReference type="SAM" id="Phobius"/>
    </source>
</evidence>
<dbReference type="InterPro" id="IPR049870">
    <property type="entry name" value="BvgS-like_periplasmic1"/>
</dbReference>
<dbReference type="SMART" id="SM00062">
    <property type="entry name" value="PBPb"/>
    <property type="match status" value="2"/>
</dbReference>
<keyword evidence="8" id="KW-1133">Transmembrane helix</keyword>
<evidence type="ECO:0000313" key="14">
    <source>
        <dbReference type="Proteomes" id="UP000805841"/>
    </source>
</evidence>
<keyword evidence="3 7" id="KW-0597">Phosphoprotein</keyword>
<dbReference type="InterPro" id="IPR003594">
    <property type="entry name" value="HATPase_dom"/>
</dbReference>
<keyword evidence="5" id="KW-0732">Signal</keyword>
<accession>A0ABR7Z0E8</accession>
<dbReference type="SMART" id="SM00387">
    <property type="entry name" value="HATPase_c"/>
    <property type="match status" value="1"/>
</dbReference>
<dbReference type="InterPro" id="IPR011006">
    <property type="entry name" value="CheY-like_superfamily"/>
</dbReference>
<dbReference type="InterPro" id="IPR036641">
    <property type="entry name" value="HPT_dom_sf"/>
</dbReference>
<dbReference type="PROSITE" id="PS50112">
    <property type="entry name" value="PAS"/>
    <property type="match status" value="1"/>
</dbReference>
<dbReference type="Gene3D" id="3.40.50.2300">
    <property type="match status" value="1"/>
</dbReference>
<dbReference type="InterPro" id="IPR001789">
    <property type="entry name" value="Sig_transdc_resp-reg_receiver"/>
</dbReference>
<evidence type="ECO:0000259" key="11">
    <source>
        <dbReference type="PROSITE" id="PS50112"/>
    </source>
</evidence>
<dbReference type="PROSITE" id="PS50109">
    <property type="entry name" value="HIS_KIN"/>
    <property type="match status" value="1"/>
</dbReference>
<dbReference type="CDD" id="cd17546">
    <property type="entry name" value="REC_hyHK_CKI1_RcsC-like"/>
    <property type="match status" value="1"/>
</dbReference>
<dbReference type="PROSITE" id="PS50113">
    <property type="entry name" value="PAC"/>
    <property type="match status" value="1"/>
</dbReference>
<keyword evidence="8" id="KW-0472">Membrane</keyword>
<reference evidence="13 14" key="1">
    <citation type="journal article" date="2020" name="Insects">
        <title>Bacteria Belonging to Pseudomonas typographi sp. nov. from the Bark Beetle Ips typographus Have Genomic Potential to Aid in the Host Ecology.</title>
        <authorList>
            <person name="Peral-Aranega E."/>
            <person name="Saati-Santamaria Z."/>
            <person name="Kolarik M."/>
            <person name="Rivas R."/>
            <person name="Garcia-Fraile P."/>
        </authorList>
    </citation>
    <scope>NUCLEOTIDE SEQUENCE [LARGE SCALE GENOMIC DNA]</scope>
    <source>
        <strain evidence="13 14">CA3A</strain>
    </source>
</reference>
<dbReference type="InterPro" id="IPR003661">
    <property type="entry name" value="HisK_dim/P_dom"/>
</dbReference>
<dbReference type="InterPro" id="IPR004358">
    <property type="entry name" value="Sig_transdc_His_kin-like_C"/>
</dbReference>
<feature type="domain" description="Response regulatory" evidence="10">
    <location>
        <begin position="935"/>
        <end position="1054"/>
    </location>
</feature>
<feature type="domain" description="Histidine kinase" evidence="9">
    <location>
        <begin position="693"/>
        <end position="913"/>
    </location>
</feature>
<dbReference type="Pfam" id="PF00072">
    <property type="entry name" value="Response_reg"/>
    <property type="match status" value="1"/>
</dbReference>
<dbReference type="NCBIfam" id="TIGR00229">
    <property type="entry name" value="sensory_box"/>
    <property type="match status" value="1"/>
</dbReference>
<dbReference type="RefSeq" id="WP_190419765.1">
    <property type="nucleotide sequence ID" value="NZ_JAAOCA010000009.1"/>
</dbReference>
<dbReference type="SMART" id="SM00388">
    <property type="entry name" value="HisKA"/>
    <property type="match status" value="1"/>
</dbReference>
<dbReference type="PANTHER" id="PTHR43047">
    <property type="entry name" value="TWO-COMPONENT HISTIDINE PROTEIN KINASE"/>
    <property type="match status" value="1"/>
</dbReference>
<evidence type="ECO:0000256" key="2">
    <source>
        <dbReference type="ARBA" id="ARBA00012438"/>
    </source>
</evidence>
<dbReference type="Pfam" id="PF00497">
    <property type="entry name" value="SBP_bac_3"/>
    <property type="match status" value="2"/>
</dbReference>
<dbReference type="CDD" id="cd00082">
    <property type="entry name" value="HisKA"/>
    <property type="match status" value="1"/>
</dbReference>
<dbReference type="Gene3D" id="3.30.565.10">
    <property type="entry name" value="Histidine kinase-like ATPase, C-terminal domain"/>
    <property type="match status" value="1"/>
</dbReference>
<dbReference type="EC" id="2.7.13.3" evidence="2"/>
<dbReference type="InterPro" id="IPR036890">
    <property type="entry name" value="HATPase_C_sf"/>
</dbReference>
<dbReference type="InterPro" id="IPR000700">
    <property type="entry name" value="PAS-assoc_C"/>
</dbReference>
<feature type="domain" description="PAC" evidence="12">
    <location>
        <begin position="623"/>
        <end position="675"/>
    </location>
</feature>
<dbReference type="SMART" id="SM00091">
    <property type="entry name" value="PAS"/>
    <property type="match status" value="1"/>
</dbReference>
<dbReference type="InterPro" id="IPR013656">
    <property type="entry name" value="PAS_4"/>
</dbReference>